<evidence type="ECO:0000256" key="2">
    <source>
        <dbReference type="ARBA" id="ARBA00004713"/>
    </source>
</evidence>
<proteinExistence type="inferred from homology"/>
<feature type="site" description="Transition state stabilizer" evidence="9">
    <location>
        <position position="210"/>
    </location>
</feature>
<reference evidence="12 13" key="1">
    <citation type="journal article" date="2014" name="Antonie Van Leeuwenhoek">
        <title>Hyphomonas beringensis sp. nov. and Hyphomonas chukchiensis sp. nov., isolated from surface seawater of the Bering Sea and Chukchi Sea.</title>
        <authorList>
            <person name="Li C."/>
            <person name="Lai Q."/>
            <person name="Li G."/>
            <person name="Dong C."/>
            <person name="Wang J."/>
            <person name="Liao Y."/>
            <person name="Shao Z."/>
        </authorList>
    </citation>
    <scope>NUCLEOTIDE SEQUENCE [LARGE SCALE GENOMIC DNA]</scope>
    <source>
        <strain evidence="12 13">22II1-22F38</strain>
    </source>
</reference>
<evidence type="ECO:0000256" key="4">
    <source>
        <dbReference type="ARBA" id="ARBA00019077"/>
    </source>
</evidence>
<evidence type="ECO:0000259" key="11">
    <source>
        <dbReference type="Pfam" id="PF04413"/>
    </source>
</evidence>
<organism evidence="12 13">
    <name type="scientific">Hyphomonas atlantica</name>
    <dbReference type="NCBI Taxonomy" id="1280948"/>
    <lineage>
        <taxon>Bacteria</taxon>
        <taxon>Pseudomonadati</taxon>
        <taxon>Pseudomonadota</taxon>
        <taxon>Alphaproteobacteria</taxon>
        <taxon>Hyphomonadales</taxon>
        <taxon>Hyphomonadaceae</taxon>
        <taxon>Hyphomonas</taxon>
    </lineage>
</organism>
<evidence type="ECO:0000256" key="7">
    <source>
        <dbReference type="ARBA" id="ARBA00049183"/>
    </source>
</evidence>
<dbReference type="InterPro" id="IPR038107">
    <property type="entry name" value="Glycos_transf_N_sf"/>
</dbReference>
<sequence length="420" mass="45879">MTAGIQLYRTATRAASPFLGGVLKRRARAGKEDYSRINERLARNLPRRMPGGSLVWLHGASVGESQLLLELGQRLLELRPDLMLLFTSQTQTSARLLGPVLPERAIHLMAPLDTPGIARRFIRHWQPDLCIFGEGEIWPNLILEAERAGAKRALVNGRMTDSSADGWNKLSGAFKRLVGRFDVVLAADTDTARRLETLLGEPVQSTGNMKSALPPPSASEIEIRRLRENFLADRRCILAASTHDGEEAIFLDALKGDDTSALIIAPRHPDRGNAVELLLKERGLTFARRSRGEVPTPRTRILLADTMGEMGLWYRLANSVFLGGGHTPGVGGHNPLEPVRLGLPVVTGPDVFNFATMMDDLEARKLIRKLKTPKAIGKALQSMAPPSQEALQELNDAADAPMALTLAALVPLLPEPGLLQ</sequence>
<dbReference type="eggNOG" id="COG1519">
    <property type="taxonomic scope" value="Bacteria"/>
</dbReference>
<dbReference type="PANTHER" id="PTHR42755:SF1">
    <property type="entry name" value="3-DEOXY-D-MANNO-OCTULOSONIC ACID TRANSFERASE, MITOCHONDRIAL-RELATED"/>
    <property type="match status" value="1"/>
</dbReference>
<dbReference type="RefSeq" id="WP_035549450.1">
    <property type="nucleotide sequence ID" value="NZ_AWFH01000005.1"/>
</dbReference>
<keyword evidence="13" id="KW-1185">Reference proteome</keyword>
<keyword evidence="10" id="KW-0448">Lipopolysaccharide biosynthesis</keyword>
<dbReference type="Proteomes" id="UP000024547">
    <property type="component" value="Unassembled WGS sequence"/>
</dbReference>
<dbReference type="OrthoDB" id="9789797at2"/>
<dbReference type="STRING" id="1280948.HY36_14010"/>
<feature type="domain" description="3-deoxy-D-manno-octulosonic-acid transferase N-terminal" evidence="11">
    <location>
        <begin position="36"/>
        <end position="211"/>
    </location>
</feature>
<dbReference type="UniPathway" id="UPA00958"/>
<comment type="function">
    <text evidence="1 10">Involved in lipopolysaccharide (LPS) biosynthesis. Catalyzes the transfer of 3-deoxy-D-manno-octulosonate (Kdo) residue(s) from CMP-Kdo to lipid IV(A), the tetraacyldisaccharide-1,4'-bisphosphate precursor of lipid A.</text>
</comment>
<evidence type="ECO:0000256" key="6">
    <source>
        <dbReference type="ARBA" id="ARBA00031445"/>
    </source>
</evidence>
<comment type="caution">
    <text evidence="12">The sequence shown here is derived from an EMBL/GenBank/DDBJ whole genome shotgun (WGS) entry which is preliminary data.</text>
</comment>
<dbReference type="Gene3D" id="3.40.50.11720">
    <property type="entry name" value="3-Deoxy-D-manno-octulosonic-acid transferase, N-terminal domain"/>
    <property type="match status" value="1"/>
</dbReference>
<evidence type="ECO:0000256" key="1">
    <source>
        <dbReference type="ARBA" id="ARBA00003394"/>
    </source>
</evidence>
<evidence type="ECO:0000256" key="10">
    <source>
        <dbReference type="RuleBase" id="RU365103"/>
    </source>
</evidence>
<evidence type="ECO:0000256" key="5">
    <source>
        <dbReference type="ARBA" id="ARBA00022679"/>
    </source>
</evidence>
<evidence type="ECO:0000313" key="12">
    <source>
        <dbReference type="EMBL" id="KCZ63604.1"/>
    </source>
</evidence>
<evidence type="ECO:0000256" key="8">
    <source>
        <dbReference type="PIRSR" id="PIRSR639901-1"/>
    </source>
</evidence>
<evidence type="ECO:0000256" key="9">
    <source>
        <dbReference type="PIRSR" id="PIRSR639901-2"/>
    </source>
</evidence>
<dbReference type="GO" id="GO:0009244">
    <property type="term" value="P:lipopolysaccharide core region biosynthetic process"/>
    <property type="evidence" value="ECO:0007669"/>
    <property type="project" value="UniProtKB-UniRule"/>
</dbReference>
<comment type="similarity">
    <text evidence="10">Belongs to the glycosyltransferase group 1 family.</text>
</comment>
<name>A0A059E6P4_9PROT</name>
<keyword evidence="10" id="KW-1003">Cell membrane</keyword>
<dbReference type="InterPro" id="IPR007507">
    <property type="entry name" value="Glycos_transf_N"/>
</dbReference>
<dbReference type="AlphaFoldDB" id="A0A059E6P4"/>
<dbReference type="PATRIC" id="fig|1280948.3.peg.1041"/>
<protein>
    <recommendedName>
        <fullName evidence="4 10">3-deoxy-D-manno-octulosonic acid transferase</fullName>
        <shortName evidence="10">Kdo transferase</shortName>
        <ecNumber evidence="3 10">2.4.99.12</ecNumber>
    </recommendedName>
    <alternativeName>
        <fullName evidence="6 10">Lipid IV(A) 3-deoxy-D-manno-octulosonic acid transferase</fullName>
    </alternativeName>
</protein>
<feature type="site" description="Transition state stabilizer" evidence="9">
    <location>
        <position position="134"/>
    </location>
</feature>
<dbReference type="Pfam" id="PF04413">
    <property type="entry name" value="Glycos_transf_N"/>
    <property type="match status" value="1"/>
</dbReference>
<dbReference type="Gene3D" id="3.40.50.2000">
    <property type="entry name" value="Glycogen Phosphorylase B"/>
    <property type="match status" value="1"/>
</dbReference>
<dbReference type="PANTHER" id="PTHR42755">
    <property type="entry name" value="3-DEOXY-MANNO-OCTULOSONATE CYTIDYLYLTRANSFERASE"/>
    <property type="match status" value="1"/>
</dbReference>
<dbReference type="GO" id="GO:0009245">
    <property type="term" value="P:lipid A biosynthetic process"/>
    <property type="evidence" value="ECO:0007669"/>
    <property type="project" value="TreeGrafter"/>
</dbReference>
<feature type="active site" description="Proton acceptor" evidence="8">
    <location>
        <position position="64"/>
    </location>
</feature>
<comment type="catalytic activity">
    <reaction evidence="7 10">
        <text>lipid IVA (E. coli) + CMP-3-deoxy-beta-D-manno-octulosonate = alpha-Kdo-(2-&gt;6)-lipid IVA (E. coli) + CMP + H(+)</text>
        <dbReference type="Rhea" id="RHEA:28066"/>
        <dbReference type="ChEBI" id="CHEBI:15378"/>
        <dbReference type="ChEBI" id="CHEBI:58603"/>
        <dbReference type="ChEBI" id="CHEBI:60364"/>
        <dbReference type="ChEBI" id="CHEBI:60377"/>
        <dbReference type="ChEBI" id="CHEBI:85987"/>
        <dbReference type="EC" id="2.4.99.12"/>
    </reaction>
</comment>
<comment type="pathway">
    <text evidence="2 10">Bacterial outer membrane biogenesis; LPS core biosynthesis.</text>
</comment>
<comment type="subcellular location">
    <subcellularLocation>
        <location evidence="10">Cell membrane</location>
    </subcellularLocation>
</comment>
<dbReference type="GO" id="GO:0005886">
    <property type="term" value="C:plasma membrane"/>
    <property type="evidence" value="ECO:0007669"/>
    <property type="project" value="UniProtKB-SubCell"/>
</dbReference>
<evidence type="ECO:0000256" key="3">
    <source>
        <dbReference type="ARBA" id="ARBA00012621"/>
    </source>
</evidence>
<gene>
    <name evidence="12" type="ORF">HY36_14010</name>
</gene>
<keyword evidence="10" id="KW-0472">Membrane</keyword>
<keyword evidence="5 10" id="KW-0808">Transferase</keyword>
<evidence type="ECO:0000313" key="13">
    <source>
        <dbReference type="Proteomes" id="UP000024547"/>
    </source>
</evidence>
<dbReference type="GO" id="GO:0043842">
    <property type="term" value="F:Kdo transferase activity"/>
    <property type="evidence" value="ECO:0007669"/>
    <property type="project" value="UniProtKB-EC"/>
</dbReference>
<dbReference type="EC" id="2.4.99.12" evidence="3 10"/>
<accession>A0A059E6P4</accession>
<dbReference type="EMBL" id="AWFH01000005">
    <property type="protein sequence ID" value="KCZ63604.1"/>
    <property type="molecule type" value="Genomic_DNA"/>
</dbReference>
<dbReference type="InterPro" id="IPR039901">
    <property type="entry name" value="Kdotransferase"/>
</dbReference>